<dbReference type="EC" id="3.1.3.-" evidence="1"/>
<dbReference type="PANTHER" id="PTHR43611:SF3">
    <property type="entry name" value="FLAVIN MONONUCLEOTIDE HYDROLASE 1, CHLOROPLATIC"/>
    <property type="match status" value="1"/>
</dbReference>
<dbReference type="KEGG" id="poc:NCTC13071_01113"/>
<keyword evidence="1" id="KW-0378">Hydrolase</keyword>
<dbReference type="CDD" id="cd02603">
    <property type="entry name" value="HAD_sEH-N_like"/>
    <property type="match status" value="1"/>
</dbReference>
<evidence type="ECO:0000313" key="1">
    <source>
        <dbReference type="EMBL" id="VEH15118.1"/>
    </source>
</evidence>
<dbReference type="PRINTS" id="PR00413">
    <property type="entry name" value="HADHALOGNASE"/>
</dbReference>
<dbReference type="EMBL" id="LR134384">
    <property type="protein sequence ID" value="VEH15118.1"/>
    <property type="molecule type" value="Genomic_DNA"/>
</dbReference>
<dbReference type="InterPro" id="IPR006439">
    <property type="entry name" value="HAD-SF_hydro_IA"/>
</dbReference>
<protein>
    <submittedName>
        <fullName evidence="1">Phosphatase yihX</fullName>
        <ecNumber evidence="1">3.1.3.-</ecNumber>
    </submittedName>
</protein>
<accession>A0A3S4TAQ2</accession>
<dbReference type="Pfam" id="PF00702">
    <property type="entry name" value="Hydrolase"/>
    <property type="match status" value="1"/>
</dbReference>
<proteinExistence type="predicted"/>
<organism evidence="1 2">
    <name type="scientific">Segatella oris</name>
    <dbReference type="NCBI Taxonomy" id="28135"/>
    <lineage>
        <taxon>Bacteria</taxon>
        <taxon>Pseudomonadati</taxon>
        <taxon>Bacteroidota</taxon>
        <taxon>Bacteroidia</taxon>
        <taxon>Bacteroidales</taxon>
        <taxon>Prevotellaceae</taxon>
        <taxon>Segatella</taxon>
    </lineage>
</organism>
<dbReference type="SFLD" id="SFLDS00003">
    <property type="entry name" value="Haloacid_Dehalogenase"/>
    <property type="match status" value="1"/>
</dbReference>
<dbReference type="NCBIfam" id="TIGR01509">
    <property type="entry name" value="HAD-SF-IA-v3"/>
    <property type="match status" value="1"/>
</dbReference>
<dbReference type="RefSeq" id="WP_018920729.1">
    <property type="nucleotide sequence ID" value="NZ_LR134384.1"/>
</dbReference>
<gene>
    <name evidence="1" type="primary">yihX</name>
    <name evidence="1" type="ORF">NCTC13071_01113</name>
</gene>
<dbReference type="SFLD" id="SFLDG01129">
    <property type="entry name" value="C1.5:_HAD__Beta-PGM__Phosphata"/>
    <property type="match status" value="1"/>
</dbReference>
<dbReference type="GO" id="GO:0016787">
    <property type="term" value="F:hydrolase activity"/>
    <property type="evidence" value="ECO:0007669"/>
    <property type="project" value="UniProtKB-KW"/>
</dbReference>
<dbReference type="InterPro" id="IPR023198">
    <property type="entry name" value="PGP-like_dom2"/>
</dbReference>
<dbReference type="Gene3D" id="1.10.150.240">
    <property type="entry name" value="Putative phosphatase, domain 2"/>
    <property type="match status" value="1"/>
</dbReference>
<dbReference type="GeneID" id="85011968"/>
<sequence>MKIRLILFDLGGVIYTSDRHEAVRRFGSLGLKDAEHQLSMYTQTGLFGALEEGKISDKEFVAQLSDKVGKSLSWDDCRLAWLGYATFLPQRNLNVLLRLRHMGFRLALASNTNPFMMSWIDSCDFDGKGNSIRSYLDELYVSYKIKALKPSPVFFEYILQKEKIQAEDVLFIDDGPRNVEAAHSLGIHTVLAVNGEDWTEDVLRLCTQTDF</sequence>
<name>A0A3S4TAQ2_9BACT</name>
<evidence type="ECO:0000313" key="2">
    <source>
        <dbReference type="Proteomes" id="UP000274578"/>
    </source>
</evidence>
<dbReference type="Gene3D" id="3.40.50.1000">
    <property type="entry name" value="HAD superfamily/HAD-like"/>
    <property type="match status" value="1"/>
</dbReference>
<dbReference type="Proteomes" id="UP000274578">
    <property type="component" value="Chromosome 1"/>
</dbReference>
<dbReference type="InterPro" id="IPR036412">
    <property type="entry name" value="HAD-like_sf"/>
</dbReference>
<dbReference type="InterPro" id="IPR023214">
    <property type="entry name" value="HAD_sf"/>
</dbReference>
<dbReference type="PANTHER" id="PTHR43611">
    <property type="entry name" value="ALPHA-D-GLUCOSE 1-PHOSPHATE PHOSPHATASE"/>
    <property type="match status" value="1"/>
</dbReference>
<dbReference type="SUPFAM" id="SSF56784">
    <property type="entry name" value="HAD-like"/>
    <property type="match status" value="1"/>
</dbReference>
<dbReference type="AlphaFoldDB" id="A0A3S4TAQ2"/>
<reference evidence="1 2" key="1">
    <citation type="submission" date="2018-12" db="EMBL/GenBank/DDBJ databases">
        <authorList>
            <consortium name="Pathogen Informatics"/>
        </authorList>
    </citation>
    <scope>NUCLEOTIDE SEQUENCE [LARGE SCALE GENOMIC DNA]</scope>
    <source>
        <strain evidence="1 2">NCTC13071</strain>
    </source>
</reference>